<evidence type="ECO:0000256" key="6">
    <source>
        <dbReference type="SAM" id="MobiDB-lite"/>
    </source>
</evidence>
<feature type="compositionally biased region" description="Acidic residues" evidence="6">
    <location>
        <begin position="134"/>
        <end position="145"/>
    </location>
</feature>
<evidence type="ECO:0000313" key="9">
    <source>
        <dbReference type="Proteomes" id="UP000315389"/>
    </source>
</evidence>
<dbReference type="RefSeq" id="WP_142121619.1">
    <property type="nucleotide sequence ID" value="NZ_BAAASV010000002.1"/>
</dbReference>
<evidence type="ECO:0000256" key="2">
    <source>
        <dbReference type="ARBA" id="ARBA00022448"/>
    </source>
</evidence>
<dbReference type="AlphaFoldDB" id="A0A542ZE70"/>
<dbReference type="GO" id="GO:0046872">
    <property type="term" value="F:metal ion binding"/>
    <property type="evidence" value="ECO:0007669"/>
    <property type="project" value="UniProtKB-KW"/>
</dbReference>
<dbReference type="Proteomes" id="UP000315389">
    <property type="component" value="Unassembled WGS sequence"/>
</dbReference>
<dbReference type="Pfam" id="PF01297">
    <property type="entry name" value="ZnuA"/>
    <property type="match status" value="1"/>
</dbReference>
<evidence type="ECO:0000256" key="3">
    <source>
        <dbReference type="ARBA" id="ARBA00022723"/>
    </source>
</evidence>
<dbReference type="InterPro" id="IPR050492">
    <property type="entry name" value="Bact_metal-bind_prot9"/>
</dbReference>
<dbReference type="GO" id="GO:0007155">
    <property type="term" value="P:cell adhesion"/>
    <property type="evidence" value="ECO:0007669"/>
    <property type="project" value="InterPro"/>
</dbReference>
<evidence type="ECO:0000256" key="7">
    <source>
        <dbReference type="SAM" id="SignalP"/>
    </source>
</evidence>
<proteinExistence type="inferred from homology"/>
<accession>A0A542ZE70</accession>
<dbReference type="EMBL" id="VFOS01000003">
    <property type="protein sequence ID" value="TQL58591.1"/>
    <property type="molecule type" value="Genomic_DNA"/>
</dbReference>
<keyword evidence="4 7" id="KW-0732">Signal</keyword>
<evidence type="ECO:0000256" key="1">
    <source>
        <dbReference type="ARBA" id="ARBA00004196"/>
    </source>
</evidence>
<feature type="region of interest" description="Disordered" evidence="6">
    <location>
        <begin position="122"/>
        <end position="145"/>
    </location>
</feature>
<organism evidence="8 9">
    <name type="scientific">Rarobacter faecitabidus</name>
    <dbReference type="NCBI Taxonomy" id="13243"/>
    <lineage>
        <taxon>Bacteria</taxon>
        <taxon>Bacillati</taxon>
        <taxon>Actinomycetota</taxon>
        <taxon>Actinomycetes</taxon>
        <taxon>Micrococcales</taxon>
        <taxon>Rarobacteraceae</taxon>
        <taxon>Rarobacter</taxon>
    </lineage>
</organism>
<dbReference type="OrthoDB" id="9810636at2"/>
<evidence type="ECO:0000313" key="8">
    <source>
        <dbReference type="EMBL" id="TQL58591.1"/>
    </source>
</evidence>
<sequence length="335" mass="34790">MRNRMLPVGVALAGALVLAGCGGGGATSGAPSATGTISVVATTTQVADFTRNVAGSLADVTQLIQPNQSAHSFDPTAADLLAVSRAKVLIDNGAGLEPWLSDITTSAGFTGTTIDSSEGIELGGDHAHEHADEDHADEDHAEDEDGYNPHVWTAPANAILMVRNIAAGLAKADPANATQYSSNADAYVAKLEALDAWAKENFDQVPASERLMVSNHDAFYYFLKAYDITFVGSIIPNFEDNAEPSASEVQNLIDEIKKLGVKAIFSEAAIDPKAAEQIASSAGVTVYSGDDALYGDSLGPAGSAGDTYIKATVHNVEVLLTAWGATATERPADLQ</sequence>
<dbReference type="PANTHER" id="PTHR42953">
    <property type="entry name" value="HIGH-AFFINITY ZINC UPTAKE SYSTEM PROTEIN ZNUA-RELATED"/>
    <property type="match status" value="1"/>
</dbReference>
<feature type="chain" id="PRO_5039412441" evidence="7">
    <location>
        <begin position="20"/>
        <end position="335"/>
    </location>
</feature>
<comment type="caution">
    <text evidence="8">The sequence shown here is derived from an EMBL/GenBank/DDBJ whole genome shotgun (WGS) entry which is preliminary data.</text>
</comment>
<gene>
    <name evidence="8" type="ORF">FB461_2006</name>
</gene>
<feature type="compositionally biased region" description="Basic and acidic residues" evidence="6">
    <location>
        <begin position="123"/>
        <end position="133"/>
    </location>
</feature>
<dbReference type="InterPro" id="IPR006128">
    <property type="entry name" value="Lipoprotein_PsaA-like"/>
</dbReference>
<dbReference type="InterPro" id="IPR006129">
    <property type="entry name" value="AdhesinB"/>
</dbReference>
<comment type="subcellular location">
    <subcellularLocation>
        <location evidence="1">Cell envelope</location>
    </subcellularLocation>
</comment>
<dbReference type="PRINTS" id="PR00691">
    <property type="entry name" value="ADHESINB"/>
</dbReference>
<dbReference type="Gene3D" id="3.40.50.1980">
    <property type="entry name" value="Nitrogenase molybdenum iron protein domain"/>
    <property type="match status" value="2"/>
</dbReference>
<name>A0A542ZE70_RARFA</name>
<protein>
    <submittedName>
        <fullName evidence="8">Zinc/manganese transport system substrate-binding protein/manganese/iron transport system substrate-binding protein</fullName>
    </submittedName>
</protein>
<dbReference type="PRINTS" id="PR00690">
    <property type="entry name" value="ADHESNFAMILY"/>
</dbReference>
<dbReference type="InterPro" id="IPR006127">
    <property type="entry name" value="ZnuA-like"/>
</dbReference>
<comment type="similarity">
    <text evidence="5">Belongs to the bacterial solute-binding protein 9 family.</text>
</comment>
<dbReference type="SUPFAM" id="SSF53807">
    <property type="entry name" value="Helical backbone' metal receptor"/>
    <property type="match status" value="1"/>
</dbReference>
<dbReference type="GO" id="GO:0030313">
    <property type="term" value="C:cell envelope"/>
    <property type="evidence" value="ECO:0007669"/>
    <property type="project" value="UniProtKB-SubCell"/>
</dbReference>
<evidence type="ECO:0000256" key="5">
    <source>
        <dbReference type="RuleBase" id="RU003512"/>
    </source>
</evidence>
<keyword evidence="3" id="KW-0479">Metal-binding</keyword>
<keyword evidence="9" id="KW-1185">Reference proteome</keyword>
<evidence type="ECO:0000256" key="4">
    <source>
        <dbReference type="ARBA" id="ARBA00022729"/>
    </source>
</evidence>
<dbReference type="PANTHER" id="PTHR42953:SF1">
    <property type="entry name" value="METAL-BINDING PROTEIN HI_0362-RELATED"/>
    <property type="match status" value="1"/>
</dbReference>
<reference evidence="8 9" key="1">
    <citation type="submission" date="2019-06" db="EMBL/GenBank/DDBJ databases">
        <title>Sequencing the genomes of 1000 actinobacteria strains.</title>
        <authorList>
            <person name="Klenk H.-P."/>
        </authorList>
    </citation>
    <scope>NUCLEOTIDE SEQUENCE [LARGE SCALE GENOMIC DNA]</scope>
    <source>
        <strain evidence="8 9">DSM 4813</strain>
    </source>
</reference>
<feature type="signal peptide" evidence="7">
    <location>
        <begin position="1"/>
        <end position="19"/>
    </location>
</feature>
<dbReference type="PROSITE" id="PS51257">
    <property type="entry name" value="PROKAR_LIPOPROTEIN"/>
    <property type="match status" value="1"/>
</dbReference>
<keyword evidence="2 5" id="KW-0813">Transport</keyword>
<dbReference type="GO" id="GO:0030001">
    <property type="term" value="P:metal ion transport"/>
    <property type="evidence" value="ECO:0007669"/>
    <property type="project" value="InterPro"/>
</dbReference>